<dbReference type="Proteomes" id="UP000790377">
    <property type="component" value="Unassembled WGS sequence"/>
</dbReference>
<comment type="caution">
    <text evidence="1">The sequence shown here is derived from an EMBL/GenBank/DDBJ whole genome shotgun (WGS) entry which is preliminary data.</text>
</comment>
<gene>
    <name evidence="1" type="ORF">BJ138DRAFT_1169674</name>
</gene>
<keyword evidence="2" id="KW-1185">Reference proteome</keyword>
<evidence type="ECO:0000313" key="2">
    <source>
        <dbReference type="Proteomes" id="UP000790377"/>
    </source>
</evidence>
<protein>
    <submittedName>
        <fullName evidence="1">Histidine phosphatase superfamily</fullName>
    </submittedName>
</protein>
<evidence type="ECO:0000313" key="1">
    <source>
        <dbReference type="EMBL" id="KAH7915802.1"/>
    </source>
</evidence>
<reference evidence="1" key="1">
    <citation type="journal article" date="2021" name="New Phytol.">
        <title>Evolutionary innovations through gain and loss of genes in the ectomycorrhizal Boletales.</title>
        <authorList>
            <person name="Wu G."/>
            <person name="Miyauchi S."/>
            <person name="Morin E."/>
            <person name="Kuo A."/>
            <person name="Drula E."/>
            <person name="Varga T."/>
            <person name="Kohler A."/>
            <person name="Feng B."/>
            <person name="Cao Y."/>
            <person name="Lipzen A."/>
            <person name="Daum C."/>
            <person name="Hundley H."/>
            <person name="Pangilinan J."/>
            <person name="Johnson J."/>
            <person name="Barry K."/>
            <person name="LaButti K."/>
            <person name="Ng V."/>
            <person name="Ahrendt S."/>
            <person name="Min B."/>
            <person name="Choi I.G."/>
            <person name="Park H."/>
            <person name="Plett J.M."/>
            <person name="Magnuson J."/>
            <person name="Spatafora J.W."/>
            <person name="Nagy L.G."/>
            <person name="Henrissat B."/>
            <person name="Grigoriev I.V."/>
            <person name="Yang Z.L."/>
            <person name="Xu J."/>
            <person name="Martin F.M."/>
        </authorList>
    </citation>
    <scope>NUCLEOTIDE SEQUENCE</scope>
    <source>
        <strain evidence="1">ATCC 28755</strain>
    </source>
</reference>
<proteinExistence type="predicted"/>
<organism evidence="1 2">
    <name type="scientific">Hygrophoropsis aurantiaca</name>
    <dbReference type="NCBI Taxonomy" id="72124"/>
    <lineage>
        <taxon>Eukaryota</taxon>
        <taxon>Fungi</taxon>
        <taxon>Dikarya</taxon>
        <taxon>Basidiomycota</taxon>
        <taxon>Agaricomycotina</taxon>
        <taxon>Agaricomycetes</taxon>
        <taxon>Agaricomycetidae</taxon>
        <taxon>Boletales</taxon>
        <taxon>Coniophorineae</taxon>
        <taxon>Hygrophoropsidaceae</taxon>
        <taxon>Hygrophoropsis</taxon>
    </lineage>
</organism>
<name>A0ACB8AR73_9AGAM</name>
<sequence>MIETIYIARHGFRLNWVNTNWKSVTGLPRDPPLAAYGETQAQELADYFLSLPAEQRPTAVFSSPYYRCLQTAKPTSEALNLPIYVEHGLSEWYSPAAPGTGLHPRPAPAAELQAYFPTIDPVWSSLWHPSRRGEDLPQLHARTAGVLGALIPEIEARFPGAKRVLLVSHAATVIALARALLGEPALPLRVGCCSLTEVVRREGAETGTGRGTVGVLGGWRALRLVDGAHLKEGASRDWGFEDIVIANGKVIDDVGVPGTENEAEDTAGPQQRSSL</sequence>
<accession>A0ACB8AR73</accession>
<dbReference type="EMBL" id="MU267596">
    <property type="protein sequence ID" value="KAH7915802.1"/>
    <property type="molecule type" value="Genomic_DNA"/>
</dbReference>